<dbReference type="AlphaFoldDB" id="A0A1D1UZN9"/>
<accession>A0A1D1UZN9</accession>
<dbReference type="Proteomes" id="UP000186922">
    <property type="component" value="Unassembled WGS sequence"/>
</dbReference>
<dbReference type="EMBL" id="BDGG01000002">
    <property type="protein sequence ID" value="GAU93865.1"/>
    <property type="molecule type" value="Genomic_DNA"/>
</dbReference>
<sequence>MANTATEGFILCKNATVDRHMIAYYGKEGGRSDEKVGSTSKFHCRFVDDDINGECGGGDSRNQEDKKNRAI</sequence>
<protein>
    <submittedName>
        <fullName evidence="1">Uncharacterized protein</fullName>
    </submittedName>
</protein>
<evidence type="ECO:0000313" key="2">
    <source>
        <dbReference type="Proteomes" id="UP000186922"/>
    </source>
</evidence>
<evidence type="ECO:0000313" key="1">
    <source>
        <dbReference type="EMBL" id="GAU93865.1"/>
    </source>
</evidence>
<proteinExistence type="predicted"/>
<gene>
    <name evidence="1" type="primary">RvY_05733-1</name>
    <name evidence="1" type="synonym">RvY_05733.1</name>
    <name evidence="1" type="ORF">RvY_05733</name>
</gene>
<name>A0A1D1UZN9_RAMVA</name>
<reference evidence="1 2" key="1">
    <citation type="journal article" date="2016" name="Nat. Commun.">
        <title>Extremotolerant tardigrade genome and improved radiotolerance of human cultured cells by tardigrade-unique protein.</title>
        <authorList>
            <person name="Hashimoto T."/>
            <person name="Horikawa D.D."/>
            <person name="Saito Y."/>
            <person name="Kuwahara H."/>
            <person name="Kozuka-Hata H."/>
            <person name="Shin-I T."/>
            <person name="Minakuchi Y."/>
            <person name="Ohishi K."/>
            <person name="Motoyama A."/>
            <person name="Aizu T."/>
            <person name="Enomoto A."/>
            <person name="Kondo K."/>
            <person name="Tanaka S."/>
            <person name="Hara Y."/>
            <person name="Koshikawa S."/>
            <person name="Sagara H."/>
            <person name="Miura T."/>
            <person name="Yokobori S."/>
            <person name="Miyagawa K."/>
            <person name="Suzuki Y."/>
            <person name="Kubo T."/>
            <person name="Oyama M."/>
            <person name="Kohara Y."/>
            <person name="Fujiyama A."/>
            <person name="Arakawa K."/>
            <person name="Katayama T."/>
            <person name="Toyoda A."/>
            <person name="Kunieda T."/>
        </authorList>
    </citation>
    <scope>NUCLEOTIDE SEQUENCE [LARGE SCALE GENOMIC DNA]</scope>
    <source>
        <strain evidence="1 2">YOKOZUNA-1</strain>
    </source>
</reference>
<comment type="caution">
    <text evidence="1">The sequence shown here is derived from an EMBL/GenBank/DDBJ whole genome shotgun (WGS) entry which is preliminary data.</text>
</comment>
<organism evidence="1 2">
    <name type="scientific">Ramazzottius varieornatus</name>
    <name type="common">Water bear</name>
    <name type="synonym">Tardigrade</name>
    <dbReference type="NCBI Taxonomy" id="947166"/>
    <lineage>
        <taxon>Eukaryota</taxon>
        <taxon>Metazoa</taxon>
        <taxon>Ecdysozoa</taxon>
        <taxon>Tardigrada</taxon>
        <taxon>Eutardigrada</taxon>
        <taxon>Parachela</taxon>
        <taxon>Hypsibioidea</taxon>
        <taxon>Ramazzottiidae</taxon>
        <taxon>Ramazzottius</taxon>
    </lineage>
</organism>
<keyword evidence="2" id="KW-1185">Reference proteome</keyword>